<dbReference type="EMBL" id="CP032157">
    <property type="protein sequence ID" value="AXY74932.1"/>
    <property type="molecule type" value="Genomic_DNA"/>
</dbReference>
<gene>
    <name evidence="2" type="ORF">D3H65_13445</name>
</gene>
<sequence>MKQLIAFAVLLFLTADMTHAQDFVTRGKIEYEVKRNNKRMYDEEDRANSSYIASLPEYDVSYRELLFAWDRSVYQPGRKALNPSRFLSENEVYMDLEKKEAVSKRRMLDDYYVLADSIHAIKWKLENETRKIAGWQCRKAVGRIYDSVYVVAFYCPEIIPQGGPEMVAGLPGMILGLAIPRFYTTWFATRIEIANIDESKIVPPTVKKGKQYTRHELAEVLLKKYKEAGWWKDVTLEKVAADISDYLIY</sequence>
<dbReference type="KEGG" id="pseg:D3H65_13445"/>
<evidence type="ECO:0000313" key="3">
    <source>
        <dbReference type="Proteomes" id="UP000263900"/>
    </source>
</evidence>
<protein>
    <submittedName>
        <fullName evidence="2">GLPGLI family protein</fullName>
    </submittedName>
</protein>
<keyword evidence="3" id="KW-1185">Reference proteome</keyword>
<keyword evidence="1" id="KW-0732">Signal</keyword>
<organism evidence="2 3">
    <name type="scientific">Paraflavitalea soli</name>
    <dbReference type="NCBI Taxonomy" id="2315862"/>
    <lineage>
        <taxon>Bacteria</taxon>
        <taxon>Pseudomonadati</taxon>
        <taxon>Bacteroidota</taxon>
        <taxon>Chitinophagia</taxon>
        <taxon>Chitinophagales</taxon>
        <taxon>Chitinophagaceae</taxon>
        <taxon>Paraflavitalea</taxon>
    </lineage>
</organism>
<reference evidence="2 3" key="1">
    <citation type="submission" date="2018-09" db="EMBL/GenBank/DDBJ databases">
        <title>Genome sequencing of strain 6GH32-13.</title>
        <authorList>
            <person name="Weon H.-Y."/>
            <person name="Heo J."/>
            <person name="Kwon S.-W."/>
        </authorList>
    </citation>
    <scope>NUCLEOTIDE SEQUENCE [LARGE SCALE GENOMIC DNA]</scope>
    <source>
        <strain evidence="2 3">5GH32-13</strain>
    </source>
</reference>
<feature type="signal peptide" evidence="1">
    <location>
        <begin position="1"/>
        <end position="20"/>
    </location>
</feature>
<dbReference type="NCBIfam" id="TIGR01200">
    <property type="entry name" value="GLPGLI"/>
    <property type="match status" value="1"/>
</dbReference>
<dbReference type="AlphaFoldDB" id="A0A3B7MKD8"/>
<dbReference type="OrthoDB" id="1440774at2"/>
<dbReference type="RefSeq" id="WP_119050815.1">
    <property type="nucleotide sequence ID" value="NZ_CP032157.1"/>
</dbReference>
<dbReference type="InterPro" id="IPR005901">
    <property type="entry name" value="GLPGLI"/>
</dbReference>
<evidence type="ECO:0000256" key="1">
    <source>
        <dbReference type="SAM" id="SignalP"/>
    </source>
</evidence>
<proteinExistence type="predicted"/>
<feature type="chain" id="PRO_5017534405" evidence="1">
    <location>
        <begin position="21"/>
        <end position="249"/>
    </location>
</feature>
<accession>A0A3B7MKD8</accession>
<dbReference type="Proteomes" id="UP000263900">
    <property type="component" value="Chromosome"/>
</dbReference>
<name>A0A3B7MKD8_9BACT</name>
<evidence type="ECO:0000313" key="2">
    <source>
        <dbReference type="EMBL" id="AXY74932.1"/>
    </source>
</evidence>